<evidence type="ECO:0000313" key="3">
    <source>
        <dbReference type="Proteomes" id="UP001240150"/>
    </source>
</evidence>
<accession>A0ABY8WDS4</accession>
<protein>
    <submittedName>
        <fullName evidence="2">Uncharacterized protein</fullName>
    </submittedName>
</protein>
<dbReference type="RefSeq" id="WP_284916499.1">
    <property type="nucleotide sequence ID" value="NZ_CP126980.1"/>
</dbReference>
<dbReference type="EMBL" id="CP126980">
    <property type="protein sequence ID" value="WIM95208.1"/>
    <property type="molecule type" value="Genomic_DNA"/>
</dbReference>
<keyword evidence="1" id="KW-1133">Transmembrane helix</keyword>
<sequence>MSSARALPAELAAVRALIAEGLAEITRAADDPEQCWIRSAIERLAAADVTLAGVLARRFRTAASPPGTAPRVVARPAFVASFPLAASVVTASVTAAGAAVARAAGAGPGGVLTVCGALLLLALHVAGSWPRREVPPVPPPAPDTPGPGLVAVPASLERARVRLVSAALHRAGPANWPVPALRRAVAADPVLGRLAHADLLLCQAVDCLDRYLDGLEKDRP</sequence>
<evidence type="ECO:0000313" key="2">
    <source>
        <dbReference type="EMBL" id="WIM95208.1"/>
    </source>
</evidence>
<dbReference type="Proteomes" id="UP001240150">
    <property type="component" value="Chromosome"/>
</dbReference>
<gene>
    <name evidence="2" type="ORF">ACTOB_007289</name>
</gene>
<evidence type="ECO:0000256" key="1">
    <source>
        <dbReference type="SAM" id="Phobius"/>
    </source>
</evidence>
<proteinExistence type="predicted"/>
<keyword evidence="3" id="KW-1185">Reference proteome</keyword>
<reference evidence="2 3" key="1">
    <citation type="submission" date="2023-06" db="EMBL/GenBank/DDBJ databases">
        <authorList>
            <person name="Yushchuk O."/>
            <person name="Binda E."/>
            <person name="Ruckert-Reed C."/>
            <person name="Fedorenko V."/>
            <person name="Kalinowski J."/>
            <person name="Marinelli F."/>
        </authorList>
    </citation>
    <scope>NUCLEOTIDE SEQUENCE [LARGE SCALE GENOMIC DNA]</scope>
    <source>
        <strain evidence="2 3">NRRL 3884</strain>
    </source>
</reference>
<feature type="transmembrane region" description="Helical" evidence="1">
    <location>
        <begin position="77"/>
        <end position="100"/>
    </location>
</feature>
<keyword evidence="1" id="KW-0812">Transmembrane</keyword>
<organism evidence="2 3">
    <name type="scientific">Actinoplanes oblitus</name>
    <dbReference type="NCBI Taxonomy" id="3040509"/>
    <lineage>
        <taxon>Bacteria</taxon>
        <taxon>Bacillati</taxon>
        <taxon>Actinomycetota</taxon>
        <taxon>Actinomycetes</taxon>
        <taxon>Micromonosporales</taxon>
        <taxon>Micromonosporaceae</taxon>
        <taxon>Actinoplanes</taxon>
    </lineage>
</organism>
<feature type="transmembrane region" description="Helical" evidence="1">
    <location>
        <begin position="106"/>
        <end position="126"/>
    </location>
</feature>
<name>A0ABY8WDS4_9ACTN</name>
<keyword evidence="1" id="KW-0472">Membrane</keyword>